<proteinExistence type="predicted"/>
<comment type="caution">
    <text evidence="2">The sequence shown here is derived from an EMBL/GenBank/DDBJ whole genome shotgun (WGS) entry which is preliminary data.</text>
</comment>
<sequence>MQIDSVSVWGDSIGKCIVYDEERRRYAICRDNYATRLKAEGVAVENHSVMGYTVCQATLAEKDMRPGGVAAIEFGGNDCDLDWKAVSENPDVYHEARTPIGVFKDTLAGMVKKVRAFDMRAVLVVPPPIDAEKYFAWVSKNLNPKAILKYLGDVQHIYRWQERYAIAVAEIGSKLNCTVLNLRDAFLVARDFKSLLCVDGIHPSAEGHKLIWSEIDRLIAGAQA</sequence>
<accession>A0A9D1CWI3</accession>
<dbReference type="Gene3D" id="3.40.50.1110">
    <property type="entry name" value="SGNH hydrolase"/>
    <property type="match status" value="1"/>
</dbReference>
<dbReference type="Proteomes" id="UP000824260">
    <property type="component" value="Unassembled WGS sequence"/>
</dbReference>
<organism evidence="2 3">
    <name type="scientific">Candidatus Pullichristensenella stercorigallinarum</name>
    <dbReference type="NCBI Taxonomy" id="2840909"/>
    <lineage>
        <taxon>Bacteria</taxon>
        <taxon>Bacillati</taxon>
        <taxon>Bacillota</taxon>
        <taxon>Clostridia</taxon>
        <taxon>Candidatus Pullichristensenella</taxon>
    </lineage>
</organism>
<evidence type="ECO:0000313" key="2">
    <source>
        <dbReference type="EMBL" id="HIQ82658.1"/>
    </source>
</evidence>
<dbReference type="InterPro" id="IPR036514">
    <property type="entry name" value="SGNH_hydro_sf"/>
</dbReference>
<protein>
    <submittedName>
        <fullName evidence="2">SGNH/GDSL hydrolase family protein</fullName>
    </submittedName>
</protein>
<gene>
    <name evidence="2" type="ORF">IAA52_06095</name>
</gene>
<dbReference type="InterPro" id="IPR013830">
    <property type="entry name" value="SGNH_hydro"/>
</dbReference>
<reference evidence="2" key="1">
    <citation type="submission" date="2020-10" db="EMBL/GenBank/DDBJ databases">
        <authorList>
            <person name="Gilroy R."/>
        </authorList>
    </citation>
    <scope>NUCLEOTIDE SEQUENCE</scope>
    <source>
        <strain evidence="2">ChiSjej6B24-2974</strain>
    </source>
</reference>
<feature type="domain" description="SGNH hydrolase-type esterase" evidence="1">
    <location>
        <begin position="10"/>
        <end position="210"/>
    </location>
</feature>
<dbReference type="Pfam" id="PF13472">
    <property type="entry name" value="Lipase_GDSL_2"/>
    <property type="match status" value="1"/>
</dbReference>
<name>A0A9D1CWI3_9FIRM</name>
<dbReference type="EMBL" id="DVFZ01000058">
    <property type="protein sequence ID" value="HIQ82658.1"/>
    <property type="molecule type" value="Genomic_DNA"/>
</dbReference>
<keyword evidence="2" id="KW-0378">Hydrolase</keyword>
<dbReference type="AlphaFoldDB" id="A0A9D1CWI3"/>
<reference evidence="2" key="2">
    <citation type="journal article" date="2021" name="PeerJ">
        <title>Extensive microbial diversity within the chicken gut microbiome revealed by metagenomics and culture.</title>
        <authorList>
            <person name="Gilroy R."/>
            <person name="Ravi A."/>
            <person name="Getino M."/>
            <person name="Pursley I."/>
            <person name="Horton D.L."/>
            <person name="Alikhan N.F."/>
            <person name="Baker D."/>
            <person name="Gharbi K."/>
            <person name="Hall N."/>
            <person name="Watson M."/>
            <person name="Adriaenssens E.M."/>
            <person name="Foster-Nyarko E."/>
            <person name="Jarju S."/>
            <person name="Secka A."/>
            <person name="Antonio M."/>
            <person name="Oren A."/>
            <person name="Chaudhuri R.R."/>
            <person name="La Ragione R."/>
            <person name="Hildebrand F."/>
            <person name="Pallen M.J."/>
        </authorList>
    </citation>
    <scope>NUCLEOTIDE SEQUENCE</scope>
    <source>
        <strain evidence="2">ChiSjej6B24-2974</strain>
    </source>
</reference>
<evidence type="ECO:0000313" key="3">
    <source>
        <dbReference type="Proteomes" id="UP000824260"/>
    </source>
</evidence>
<dbReference type="SUPFAM" id="SSF52266">
    <property type="entry name" value="SGNH hydrolase"/>
    <property type="match status" value="1"/>
</dbReference>
<evidence type="ECO:0000259" key="1">
    <source>
        <dbReference type="Pfam" id="PF13472"/>
    </source>
</evidence>
<dbReference type="GO" id="GO:0016787">
    <property type="term" value="F:hydrolase activity"/>
    <property type="evidence" value="ECO:0007669"/>
    <property type="project" value="UniProtKB-KW"/>
</dbReference>